<keyword evidence="4" id="KW-0285">Flavoprotein</keyword>
<dbReference type="Pfam" id="PF00732">
    <property type="entry name" value="GMC_oxred_N"/>
    <property type="match status" value="1"/>
</dbReference>
<accession>A0A2J6PZS5</accession>
<dbReference type="GO" id="GO:0044550">
    <property type="term" value="P:secondary metabolite biosynthetic process"/>
    <property type="evidence" value="ECO:0007669"/>
    <property type="project" value="TreeGrafter"/>
</dbReference>
<protein>
    <submittedName>
        <fullName evidence="7">GMC oxidoreductase</fullName>
    </submittedName>
</protein>
<dbReference type="Gene3D" id="3.50.50.60">
    <property type="entry name" value="FAD/NAD(P)-binding domain"/>
    <property type="match status" value="1"/>
</dbReference>
<feature type="binding site" evidence="4">
    <location>
        <begin position="554"/>
        <end position="555"/>
    </location>
    <ligand>
        <name>FAD</name>
        <dbReference type="ChEBI" id="CHEBI:57692"/>
    </ligand>
</feature>
<keyword evidence="5" id="KW-0732">Signal</keyword>
<dbReference type="GO" id="GO:0016614">
    <property type="term" value="F:oxidoreductase activity, acting on CH-OH group of donors"/>
    <property type="evidence" value="ECO:0007669"/>
    <property type="project" value="InterPro"/>
</dbReference>
<keyword evidence="8" id="KW-1185">Reference proteome</keyword>
<evidence type="ECO:0000256" key="4">
    <source>
        <dbReference type="PIRSR" id="PIRSR000137-2"/>
    </source>
</evidence>
<feature type="binding site" evidence="4">
    <location>
        <begin position="600"/>
        <end position="601"/>
    </location>
    <ligand>
        <name>FAD</name>
        <dbReference type="ChEBI" id="CHEBI:57692"/>
    </ligand>
</feature>
<dbReference type="Proteomes" id="UP000235672">
    <property type="component" value="Unassembled WGS sequence"/>
</dbReference>
<dbReference type="InterPro" id="IPR000172">
    <property type="entry name" value="GMC_OxRdtase_N"/>
</dbReference>
<dbReference type="InterPro" id="IPR007867">
    <property type="entry name" value="GMC_OxRtase_C"/>
</dbReference>
<dbReference type="PANTHER" id="PTHR11552">
    <property type="entry name" value="GLUCOSE-METHANOL-CHOLINE GMC OXIDOREDUCTASE"/>
    <property type="match status" value="1"/>
</dbReference>
<evidence type="ECO:0000256" key="1">
    <source>
        <dbReference type="ARBA" id="ARBA00010790"/>
    </source>
</evidence>
<keyword evidence="4" id="KW-0274">FAD</keyword>
<gene>
    <name evidence="7" type="ORF">NA56DRAFT_647163</name>
</gene>
<evidence type="ECO:0000256" key="2">
    <source>
        <dbReference type="ARBA" id="ARBA00023180"/>
    </source>
</evidence>
<evidence type="ECO:0000256" key="3">
    <source>
        <dbReference type="PIRSR" id="PIRSR000137-1"/>
    </source>
</evidence>
<dbReference type="Pfam" id="PF05199">
    <property type="entry name" value="GMC_oxred_C"/>
    <property type="match status" value="1"/>
</dbReference>
<feature type="signal peptide" evidence="5">
    <location>
        <begin position="1"/>
        <end position="16"/>
    </location>
</feature>
<keyword evidence="2" id="KW-0325">Glycoprotein</keyword>
<dbReference type="OrthoDB" id="269227at2759"/>
<dbReference type="AlphaFoldDB" id="A0A2J6PZS5"/>
<proteinExistence type="inferred from homology"/>
<dbReference type="PIRSF" id="PIRSF000137">
    <property type="entry name" value="Alcohol_oxidase"/>
    <property type="match status" value="1"/>
</dbReference>
<dbReference type="SUPFAM" id="SSF54373">
    <property type="entry name" value="FAD-linked reductases, C-terminal domain"/>
    <property type="match status" value="1"/>
</dbReference>
<dbReference type="STRING" id="1745343.A0A2J6PZS5"/>
<reference evidence="7 8" key="1">
    <citation type="submission" date="2016-05" db="EMBL/GenBank/DDBJ databases">
        <title>A degradative enzymes factory behind the ericoid mycorrhizal symbiosis.</title>
        <authorList>
            <consortium name="DOE Joint Genome Institute"/>
            <person name="Martino E."/>
            <person name="Morin E."/>
            <person name="Grelet G."/>
            <person name="Kuo A."/>
            <person name="Kohler A."/>
            <person name="Daghino S."/>
            <person name="Barry K."/>
            <person name="Choi C."/>
            <person name="Cichocki N."/>
            <person name="Clum A."/>
            <person name="Copeland A."/>
            <person name="Hainaut M."/>
            <person name="Haridas S."/>
            <person name="Labutti K."/>
            <person name="Lindquist E."/>
            <person name="Lipzen A."/>
            <person name="Khouja H.-R."/>
            <person name="Murat C."/>
            <person name="Ohm R."/>
            <person name="Olson A."/>
            <person name="Spatafora J."/>
            <person name="Veneault-Fourrey C."/>
            <person name="Henrissat B."/>
            <person name="Grigoriev I."/>
            <person name="Martin F."/>
            <person name="Perotto S."/>
        </authorList>
    </citation>
    <scope>NUCLEOTIDE SEQUENCE [LARGE SCALE GENOMIC DNA]</scope>
    <source>
        <strain evidence="7 8">UAMH 7357</strain>
    </source>
</reference>
<dbReference type="Gene3D" id="3.30.560.10">
    <property type="entry name" value="Glucose Oxidase, domain 3"/>
    <property type="match status" value="1"/>
</dbReference>
<dbReference type="PANTHER" id="PTHR11552:SF138">
    <property type="entry name" value="DEHYDROGENASE PKFF-RELATED"/>
    <property type="match status" value="1"/>
</dbReference>
<dbReference type="SUPFAM" id="SSF51905">
    <property type="entry name" value="FAD/NAD(P)-binding domain"/>
    <property type="match status" value="1"/>
</dbReference>
<sequence length="619" mass="66060">MKFLSLFSVLLAFAKASPIQQEKRQLNGLLSSLAGTLGVDQTFDYIVLGGGTAGLTIAKRLAENTAVSVAVIEAGTLYQVADPVLATTPVGDVAFVGTKETLPTVDWGFFTAPDPASDNMARSYARGKCLGGSSVRNFMIYQRPTVGALQDWADAVNDQSYTFDNFLTYYKKSVTFTPPKSTRALNASAEYNAAAFNSPGGPLQVSYANTAQSFSSYMQGGLNEIGISTIQDFNSGSLLGCQYCSSTINPTSETRDSSQASFLNEAASQGLTNLKVFTLTLAKKILFDSNKQATGVIVESNGLEYTLTVNKEVIVLAGAFQSPQLLMVSGIGPSSQLSELNIPVIADLPGVGQNMQDHIFFGPSYRVGITTLTRVVNDPVYLAAQLVPYTTSHTGILTNPVADFLGWEKIPESLRPSLGSQALAELAEYPADWPEVEYISGAGYVGDWSSLLFAQPKDGYQYATILATLVAPRSRGNITLISPDTKDLPIIKPAYLASPVDQAVAIAAYKRVRSAFASTFMQQTVIGPEYYPGPQVQTDAQILETIKGSLQTVWHASCTCKMGVEGDGMAVVDSKAKVYGVGGVRVVDVSAFPFLPPGHPQSTVYALVEKIADLIKSGQ</sequence>
<feature type="active site" description="Proton acceptor" evidence="3">
    <location>
        <position position="599"/>
    </location>
</feature>
<comment type="similarity">
    <text evidence="1">Belongs to the GMC oxidoreductase family.</text>
</comment>
<dbReference type="EMBL" id="KZ613489">
    <property type="protein sequence ID" value="PMD19444.1"/>
    <property type="molecule type" value="Genomic_DNA"/>
</dbReference>
<evidence type="ECO:0000259" key="6">
    <source>
        <dbReference type="PROSITE" id="PS00624"/>
    </source>
</evidence>
<evidence type="ECO:0000256" key="5">
    <source>
        <dbReference type="SAM" id="SignalP"/>
    </source>
</evidence>
<evidence type="ECO:0000313" key="7">
    <source>
        <dbReference type="EMBL" id="PMD19444.1"/>
    </source>
</evidence>
<name>A0A2J6PZS5_9HELO</name>
<feature type="domain" description="Glucose-methanol-choline oxidoreductase N-terminal" evidence="6">
    <location>
        <begin position="318"/>
        <end position="332"/>
    </location>
</feature>
<feature type="active site" description="Proton donor" evidence="3">
    <location>
        <position position="555"/>
    </location>
</feature>
<comment type="cofactor">
    <cofactor evidence="4">
        <name>FAD</name>
        <dbReference type="ChEBI" id="CHEBI:57692"/>
    </cofactor>
</comment>
<organism evidence="7 8">
    <name type="scientific">Hyaloscypha hepaticicola</name>
    <dbReference type="NCBI Taxonomy" id="2082293"/>
    <lineage>
        <taxon>Eukaryota</taxon>
        <taxon>Fungi</taxon>
        <taxon>Dikarya</taxon>
        <taxon>Ascomycota</taxon>
        <taxon>Pezizomycotina</taxon>
        <taxon>Leotiomycetes</taxon>
        <taxon>Helotiales</taxon>
        <taxon>Hyaloscyphaceae</taxon>
        <taxon>Hyaloscypha</taxon>
    </lineage>
</organism>
<evidence type="ECO:0000313" key="8">
    <source>
        <dbReference type="Proteomes" id="UP000235672"/>
    </source>
</evidence>
<dbReference type="GO" id="GO:0050660">
    <property type="term" value="F:flavin adenine dinucleotide binding"/>
    <property type="evidence" value="ECO:0007669"/>
    <property type="project" value="InterPro"/>
</dbReference>
<dbReference type="PROSITE" id="PS00624">
    <property type="entry name" value="GMC_OXRED_2"/>
    <property type="match status" value="1"/>
</dbReference>
<feature type="chain" id="PRO_5014329609" evidence="5">
    <location>
        <begin position="17"/>
        <end position="619"/>
    </location>
</feature>
<dbReference type="InterPro" id="IPR036188">
    <property type="entry name" value="FAD/NAD-bd_sf"/>
</dbReference>
<dbReference type="InterPro" id="IPR012132">
    <property type="entry name" value="GMC_OxRdtase"/>
</dbReference>